<evidence type="ECO:0000256" key="12">
    <source>
        <dbReference type="ARBA" id="ARBA00022932"/>
    </source>
</evidence>
<evidence type="ECO:0000256" key="7">
    <source>
        <dbReference type="ARBA" id="ARBA00022759"/>
    </source>
</evidence>
<evidence type="ECO:0000313" key="19">
    <source>
        <dbReference type="Proteomes" id="UP000321393"/>
    </source>
</evidence>
<dbReference type="Pfam" id="PF17921">
    <property type="entry name" value="Integrase_H2C2"/>
    <property type="match status" value="1"/>
</dbReference>
<dbReference type="PANTHER" id="PTHR37984">
    <property type="entry name" value="PROTEIN CBG26694"/>
    <property type="match status" value="1"/>
</dbReference>
<dbReference type="InterPro" id="IPR036397">
    <property type="entry name" value="RNaseH_sf"/>
</dbReference>
<dbReference type="GO" id="GO:0006310">
    <property type="term" value="P:DNA recombination"/>
    <property type="evidence" value="ECO:0007669"/>
    <property type="project" value="UniProtKB-KW"/>
</dbReference>
<evidence type="ECO:0000256" key="9">
    <source>
        <dbReference type="ARBA" id="ARBA00022842"/>
    </source>
</evidence>
<keyword evidence="15" id="KW-0511">Multifunctional enzyme</keyword>
<keyword evidence="1" id="KW-0645">Protease</keyword>
<evidence type="ECO:0000256" key="1">
    <source>
        <dbReference type="ARBA" id="ARBA00022670"/>
    </source>
</evidence>
<dbReference type="OrthoDB" id="2013610at2759"/>
<dbReference type="InterPro" id="IPR012337">
    <property type="entry name" value="RNaseH-like_sf"/>
</dbReference>
<evidence type="ECO:0000256" key="16">
    <source>
        <dbReference type="SAM" id="MobiDB-lite"/>
    </source>
</evidence>
<dbReference type="InterPro" id="IPR043502">
    <property type="entry name" value="DNA/RNA_pol_sf"/>
</dbReference>
<dbReference type="GO" id="GO:0004190">
    <property type="term" value="F:aspartic-type endopeptidase activity"/>
    <property type="evidence" value="ECO:0007669"/>
    <property type="project" value="UniProtKB-KW"/>
</dbReference>
<keyword evidence="13" id="KW-0238">DNA-binding</keyword>
<evidence type="ECO:0000313" key="18">
    <source>
        <dbReference type="EMBL" id="KAA0035327.1"/>
    </source>
</evidence>
<dbReference type="GO" id="GO:0003887">
    <property type="term" value="F:DNA-directed DNA polymerase activity"/>
    <property type="evidence" value="ECO:0007669"/>
    <property type="project" value="UniProtKB-KW"/>
</dbReference>
<keyword evidence="5" id="KW-0479">Metal-binding</keyword>
<feature type="domain" description="Integrase catalytic" evidence="17">
    <location>
        <begin position="829"/>
        <end position="954"/>
    </location>
</feature>
<evidence type="ECO:0000256" key="4">
    <source>
        <dbReference type="ARBA" id="ARBA00022722"/>
    </source>
</evidence>
<proteinExistence type="predicted"/>
<keyword evidence="3" id="KW-0548">Nucleotidyltransferase</keyword>
<dbReference type="InterPro" id="IPR041577">
    <property type="entry name" value="RT_RNaseH_2"/>
</dbReference>
<dbReference type="InterPro" id="IPR041588">
    <property type="entry name" value="Integrase_H2C2"/>
</dbReference>
<keyword evidence="11" id="KW-0695">RNA-directed DNA polymerase</keyword>
<keyword evidence="6" id="KW-0064">Aspartyl protease</keyword>
<dbReference type="Pfam" id="PF24626">
    <property type="entry name" value="SH3_Tf2-1"/>
    <property type="match status" value="1"/>
</dbReference>
<dbReference type="Pfam" id="PF17919">
    <property type="entry name" value="RT_RNaseH_2"/>
    <property type="match status" value="1"/>
</dbReference>
<feature type="region of interest" description="Disordered" evidence="16">
    <location>
        <begin position="1"/>
        <end position="25"/>
    </location>
</feature>
<dbReference type="Pfam" id="PF00078">
    <property type="entry name" value="RVT_1"/>
    <property type="match status" value="1"/>
</dbReference>
<evidence type="ECO:0000256" key="8">
    <source>
        <dbReference type="ARBA" id="ARBA00022801"/>
    </source>
</evidence>
<dbReference type="PROSITE" id="PS50994">
    <property type="entry name" value="INTEGRASE"/>
    <property type="match status" value="1"/>
</dbReference>
<dbReference type="Proteomes" id="UP000321393">
    <property type="component" value="Unassembled WGS sequence"/>
</dbReference>
<sequence>MGSDSTTEVLAGESKGEWKSEDDEAFDRSKFKKVEMSIFSGTDPDSWLFRADRYFKIHNLIESEKLSVAIISFDGLALDWYRSQDERESFQSWDDLKQKMLTRFRTIRDGTLVGRFLTIKQETMVQEYQNRFDKYLAPVAFLQTVVLEETFMNGLSPWLKTEVDVLEPCGLAQMMKLALKIENKERVRKEYGLISVYESKFQYNLPKAKEGTETKATTTTTSGNTPMRTVTLKGVMMADNRREGPSKPKEHKELRMLVVRENGEEFEIIGEDGGEEVVDENVIEVGAVENLNIELSINSMVGLTNLGTMKVKGKVKDEDLVVLIDSIKGKGICGKVEVLLGDWKVVDSFLPLELGGVDVILGEDQGFLVECRAIRNTDTQERDKHHYHLKQGTNLVNVRPYRYAHQQKEEMERLVDEMLASGIIRPSTSPYLSLVLLVRKKDGSWRFCVDYRALNNVTIPDKVPIPLIEELFDGLNGANMFSKIDLKAGYRQIRMHQEDVEKTTFRTHKGHYEFLVMPFGLTNAPSTFQTLMNAVFRPYMRRGQMSCMLIWASATLLRREWDIWGMLILKEGWKWIPRRLGLLENDLLQPTIAGPLTQLLKNGSFKWNEEANASFEKLKTTMMTLLVLTMPDFNLPFEIETDASGYGVGAVLTQTKRPIAYFSRTLSIRDKARPERQLIAVFLLEQRVIQPQYQKWIAKLLGYSFEVVYKPGLENKATDALSRLPPTVHLNQLLAPALIDLAKIQEEVENDSKLKEIRSIVEQDPEEFPNFTVHQGVLQFNGRHSGFLRTYKRITGELYWNGMKKDIKKYCKECLICQRNKTLALSLAGLLTPLEILDTLWIDLSMDFIDGLPKSAGFEVIFVAVDKMSKYAHFMARKHPYTAKTVAELFVKEIVRLHGYPRSIVSDRDRVFVSNFWNELFKLADIKLHRSSTYHPQTDGQTEVVNRGVEAYLRCCLWETPTSLALLWRYGNTQFHSRLVAQDRDIALGTLREHLCIAQEKMKKQADLKRRAVEFLIDNMVFLKLRPYRQLSLRRKRNEKLSLKYFGPDRVLKKIGPVAYKLELPSTTAIHPVFNVS</sequence>
<dbReference type="AlphaFoldDB" id="A0A5A7T158"/>
<keyword evidence="8" id="KW-0378">Hydrolase</keyword>
<evidence type="ECO:0000256" key="13">
    <source>
        <dbReference type="ARBA" id="ARBA00023125"/>
    </source>
</evidence>
<comment type="caution">
    <text evidence="18">The sequence shown here is derived from an EMBL/GenBank/DDBJ whole genome shotgun (WGS) entry which is preliminary data.</text>
</comment>
<dbReference type="InterPro" id="IPR043128">
    <property type="entry name" value="Rev_trsase/Diguanyl_cyclase"/>
</dbReference>
<evidence type="ECO:0000256" key="14">
    <source>
        <dbReference type="ARBA" id="ARBA00023172"/>
    </source>
</evidence>
<dbReference type="SUPFAM" id="SSF56672">
    <property type="entry name" value="DNA/RNA polymerases"/>
    <property type="match status" value="1"/>
</dbReference>
<dbReference type="GO" id="GO:0006508">
    <property type="term" value="P:proteolysis"/>
    <property type="evidence" value="ECO:0007669"/>
    <property type="project" value="UniProtKB-KW"/>
</dbReference>
<keyword evidence="4" id="KW-0540">Nuclease</keyword>
<accession>A0A5A7T158</accession>
<evidence type="ECO:0000256" key="15">
    <source>
        <dbReference type="ARBA" id="ARBA00023268"/>
    </source>
</evidence>
<evidence type="ECO:0000256" key="2">
    <source>
        <dbReference type="ARBA" id="ARBA00022679"/>
    </source>
</evidence>
<gene>
    <name evidence="18" type="ORF">E6C27_scaffold228G001280</name>
</gene>
<organism evidence="18 19">
    <name type="scientific">Cucumis melo var. makuwa</name>
    <name type="common">Oriental melon</name>
    <dbReference type="NCBI Taxonomy" id="1194695"/>
    <lineage>
        <taxon>Eukaryota</taxon>
        <taxon>Viridiplantae</taxon>
        <taxon>Streptophyta</taxon>
        <taxon>Embryophyta</taxon>
        <taxon>Tracheophyta</taxon>
        <taxon>Spermatophyta</taxon>
        <taxon>Magnoliopsida</taxon>
        <taxon>eudicotyledons</taxon>
        <taxon>Gunneridae</taxon>
        <taxon>Pentapetalae</taxon>
        <taxon>rosids</taxon>
        <taxon>fabids</taxon>
        <taxon>Cucurbitales</taxon>
        <taxon>Cucurbitaceae</taxon>
        <taxon>Benincaseae</taxon>
        <taxon>Cucumis</taxon>
    </lineage>
</organism>
<dbReference type="InterPro" id="IPR050951">
    <property type="entry name" value="Retrovirus_Pol_polyprotein"/>
</dbReference>
<dbReference type="Gene3D" id="3.30.420.10">
    <property type="entry name" value="Ribonuclease H-like superfamily/Ribonuclease H"/>
    <property type="match status" value="1"/>
</dbReference>
<dbReference type="Gene3D" id="3.10.10.10">
    <property type="entry name" value="HIV Type 1 Reverse Transcriptase, subunit A, domain 1"/>
    <property type="match status" value="1"/>
</dbReference>
<dbReference type="FunFam" id="3.10.10.10:FF:000007">
    <property type="entry name" value="Retrovirus-related Pol polyprotein from transposon 17.6-like Protein"/>
    <property type="match status" value="1"/>
</dbReference>
<dbReference type="GO" id="GO:0003677">
    <property type="term" value="F:DNA binding"/>
    <property type="evidence" value="ECO:0007669"/>
    <property type="project" value="UniProtKB-KW"/>
</dbReference>
<keyword evidence="7" id="KW-0255">Endonuclease</keyword>
<name>A0A5A7T158_CUCMM</name>
<dbReference type="PANTHER" id="PTHR37984:SF5">
    <property type="entry name" value="PROTEIN NYNRIN-LIKE"/>
    <property type="match status" value="1"/>
</dbReference>
<dbReference type="SUPFAM" id="SSF53098">
    <property type="entry name" value="Ribonuclease H-like"/>
    <property type="match status" value="1"/>
</dbReference>
<dbReference type="GO" id="GO:0046872">
    <property type="term" value="F:metal ion binding"/>
    <property type="evidence" value="ECO:0007669"/>
    <property type="project" value="UniProtKB-KW"/>
</dbReference>
<dbReference type="CDD" id="cd01647">
    <property type="entry name" value="RT_LTR"/>
    <property type="match status" value="1"/>
</dbReference>
<evidence type="ECO:0000256" key="6">
    <source>
        <dbReference type="ARBA" id="ARBA00022750"/>
    </source>
</evidence>
<keyword evidence="14" id="KW-0233">DNA recombination</keyword>
<evidence type="ECO:0000259" key="17">
    <source>
        <dbReference type="PROSITE" id="PS50994"/>
    </source>
</evidence>
<evidence type="ECO:0000256" key="5">
    <source>
        <dbReference type="ARBA" id="ARBA00022723"/>
    </source>
</evidence>
<protein>
    <submittedName>
        <fullName evidence="18">Ty3-gypsy retrotransposon protein</fullName>
    </submittedName>
</protein>
<evidence type="ECO:0000256" key="11">
    <source>
        <dbReference type="ARBA" id="ARBA00022918"/>
    </source>
</evidence>
<dbReference type="Pfam" id="PF03732">
    <property type="entry name" value="Retrotrans_gag"/>
    <property type="match status" value="1"/>
</dbReference>
<keyword evidence="2" id="KW-0808">Transferase</keyword>
<dbReference type="GO" id="GO:0015074">
    <property type="term" value="P:DNA integration"/>
    <property type="evidence" value="ECO:0007669"/>
    <property type="project" value="UniProtKB-KW"/>
</dbReference>
<dbReference type="GO" id="GO:0004519">
    <property type="term" value="F:endonuclease activity"/>
    <property type="evidence" value="ECO:0007669"/>
    <property type="project" value="UniProtKB-KW"/>
</dbReference>
<keyword evidence="10" id="KW-0229">DNA integration</keyword>
<evidence type="ECO:0000256" key="3">
    <source>
        <dbReference type="ARBA" id="ARBA00022695"/>
    </source>
</evidence>
<dbReference type="InterPro" id="IPR005162">
    <property type="entry name" value="Retrotrans_gag_dom"/>
</dbReference>
<dbReference type="InterPro" id="IPR001584">
    <property type="entry name" value="Integrase_cat-core"/>
</dbReference>
<dbReference type="Gene3D" id="3.30.70.270">
    <property type="match status" value="2"/>
</dbReference>
<keyword evidence="9" id="KW-0460">Magnesium</keyword>
<dbReference type="GO" id="GO:0003964">
    <property type="term" value="F:RNA-directed DNA polymerase activity"/>
    <property type="evidence" value="ECO:0007669"/>
    <property type="project" value="UniProtKB-KW"/>
</dbReference>
<dbReference type="InterPro" id="IPR056924">
    <property type="entry name" value="SH3_Tf2-1"/>
</dbReference>
<dbReference type="EMBL" id="SSTE01020126">
    <property type="protein sequence ID" value="KAA0035327.1"/>
    <property type="molecule type" value="Genomic_DNA"/>
</dbReference>
<evidence type="ECO:0000256" key="10">
    <source>
        <dbReference type="ARBA" id="ARBA00022908"/>
    </source>
</evidence>
<keyword evidence="12" id="KW-0239">DNA-directed DNA polymerase</keyword>
<dbReference type="InterPro" id="IPR000477">
    <property type="entry name" value="RT_dom"/>
</dbReference>
<reference evidence="18 19" key="1">
    <citation type="submission" date="2019-08" db="EMBL/GenBank/DDBJ databases">
        <title>Draft genome sequences of two oriental melons (Cucumis melo L. var makuwa).</title>
        <authorList>
            <person name="Kwon S.-Y."/>
        </authorList>
    </citation>
    <scope>NUCLEOTIDE SEQUENCE [LARGE SCALE GENOMIC DNA]</scope>
    <source>
        <strain evidence="19">cv. SW 3</strain>
        <tissue evidence="18">Leaf</tissue>
    </source>
</reference>
<dbReference type="Gene3D" id="1.10.340.70">
    <property type="match status" value="1"/>
</dbReference>